<dbReference type="SUPFAM" id="SSF53335">
    <property type="entry name" value="S-adenosyl-L-methionine-dependent methyltransferases"/>
    <property type="match status" value="1"/>
</dbReference>
<comment type="caution">
    <text evidence="1">The sequence shown here is derived from an EMBL/GenBank/DDBJ whole genome shotgun (WGS) entry which is preliminary data.</text>
</comment>
<evidence type="ECO:0000313" key="2">
    <source>
        <dbReference type="Proteomes" id="UP001501585"/>
    </source>
</evidence>
<reference evidence="1 2" key="1">
    <citation type="journal article" date="2019" name="Int. J. Syst. Evol. Microbiol.">
        <title>The Global Catalogue of Microorganisms (GCM) 10K type strain sequencing project: providing services to taxonomists for standard genome sequencing and annotation.</title>
        <authorList>
            <consortium name="The Broad Institute Genomics Platform"/>
            <consortium name="The Broad Institute Genome Sequencing Center for Infectious Disease"/>
            <person name="Wu L."/>
            <person name="Ma J."/>
        </authorList>
    </citation>
    <scope>NUCLEOTIDE SEQUENCE [LARGE SCALE GENOMIC DNA]</scope>
    <source>
        <strain evidence="1 2">JCM 15313</strain>
    </source>
</reference>
<gene>
    <name evidence="1" type="ORF">GCM10009799_29840</name>
</gene>
<proteinExistence type="predicted"/>
<dbReference type="RefSeq" id="WP_344102806.1">
    <property type="nucleotide sequence ID" value="NZ_BAAAPC010000012.1"/>
</dbReference>
<keyword evidence="2" id="KW-1185">Reference proteome</keyword>
<name>A0ABN2T735_9ACTN</name>
<organism evidence="1 2">
    <name type="scientific">Nocardiopsis rhodophaea</name>
    <dbReference type="NCBI Taxonomy" id="280238"/>
    <lineage>
        <taxon>Bacteria</taxon>
        <taxon>Bacillati</taxon>
        <taxon>Actinomycetota</taxon>
        <taxon>Actinomycetes</taxon>
        <taxon>Streptosporangiales</taxon>
        <taxon>Nocardiopsidaceae</taxon>
        <taxon>Nocardiopsis</taxon>
    </lineage>
</organism>
<dbReference type="InterPro" id="IPR029063">
    <property type="entry name" value="SAM-dependent_MTases_sf"/>
</dbReference>
<dbReference type="Proteomes" id="UP001501585">
    <property type="component" value="Unassembled WGS sequence"/>
</dbReference>
<accession>A0ABN2T735</accession>
<evidence type="ECO:0000313" key="1">
    <source>
        <dbReference type="EMBL" id="GAA2000574.1"/>
    </source>
</evidence>
<dbReference type="Gene3D" id="3.40.50.150">
    <property type="entry name" value="Vaccinia Virus protein VP39"/>
    <property type="match status" value="1"/>
</dbReference>
<sequence>MRTETTLPACKHASDAGDPLPGFAFDPSDPWTRTFQEGLEGAGLADRSVYEVGIGSGANIVHMLERCGAGRVTGSDLDPRLPLLAQRVVERDAPGLAHRFRPVPGAVSLIDTREAAAAMRGVDAVVACLPQVPDPLDTRCARFCAAYLGGAEEERCRVDDRIAHYYPWSHFDALPYNAVGLGLIEALLRQVRSCAPRARIVLNFGCRVGRETLSGIFRANGYRPTELVARVVRQSECTGIGFFAALEEASRGPGEEPGFVCEFYADPQGRSPLTAIEAKRILDADPAAPVYHEVCVVQGDPAE</sequence>
<evidence type="ECO:0008006" key="3">
    <source>
        <dbReference type="Google" id="ProtNLM"/>
    </source>
</evidence>
<dbReference type="EMBL" id="BAAAPC010000012">
    <property type="protein sequence ID" value="GAA2000574.1"/>
    <property type="molecule type" value="Genomic_DNA"/>
</dbReference>
<protein>
    <recommendedName>
        <fullName evidence="3">Class I SAM-dependent methyltransferase</fullName>
    </recommendedName>
</protein>